<dbReference type="EMBL" id="ABLC01000061">
    <property type="protein sequence ID" value="EDT03693.1"/>
    <property type="molecule type" value="Genomic_DNA"/>
</dbReference>
<dbReference type="PATRIC" id="fig|396596.7.peg.4931"/>
<evidence type="ECO:0000313" key="1">
    <source>
        <dbReference type="EMBL" id="EDT03693.1"/>
    </source>
</evidence>
<gene>
    <name evidence="1" type="ORF">BamIOP4010DRAFT_2800</name>
</gene>
<accession>B1FFJ0</accession>
<reference evidence="1 2" key="1">
    <citation type="submission" date="2008-03" db="EMBL/GenBank/DDBJ databases">
        <title>Sequencing of the draft genome and assembly of Burkholderia ambifaria IOP40-10.</title>
        <authorList>
            <consortium name="US DOE Joint Genome Institute (JGI-PGF)"/>
            <person name="Copeland A."/>
            <person name="Lucas S."/>
            <person name="Lapidus A."/>
            <person name="Glavina del Rio T."/>
            <person name="Dalin E."/>
            <person name="Tice H."/>
            <person name="Bruce D."/>
            <person name="Goodwin L."/>
            <person name="Pitluck S."/>
            <person name="Larimer F."/>
            <person name="Land M.L."/>
            <person name="Hauser L."/>
            <person name="Tiedje J."/>
            <person name="Richardson P."/>
        </authorList>
    </citation>
    <scope>NUCLEOTIDE SEQUENCE [LARGE SCALE GENOMIC DNA]</scope>
    <source>
        <strain evidence="1 2">IOP40-10</strain>
    </source>
</reference>
<organism evidence="1 2">
    <name type="scientific">Burkholderia ambifaria IOP40-10</name>
    <dbReference type="NCBI Taxonomy" id="396596"/>
    <lineage>
        <taxon>Bacteria</taxon>
        <taxon>Pseudomonadati</taxon>
        <taxon>Pseudomonadota</taxon>
        <taxon>Betaproteobacteria</taxon>
        <taxon>Burkholderiales</taxon>
        <taxon>Burkholderiaceae</taxon>
        <taxon>Burkholderia</taxon>
        <taxon>Burkholderia cepacia complex</taxon>
    </lineage>
</organism>
<name>B1FFJ0_9BURK</name>
<dbReference type="AlphaFoldDB" id="B1FFJ0"/>
<comment type="caution">
    <text evidence="1">The sequence shown here is derived from an EMBL/GenBank/DDBJ whole genome shotgun (WGS) entry which is preliminary data.</text>
</comment>
<dbReference type="Proteomes" id="UP000005463">
    <property type="component" value="Unassembled WGS sequence"/>
</dbReference>
<dbReference type="RefSeq" id="WP_006751986.1">
    <property type="nucleotide sequence ID" value="NZ_ABLC01000061.1"/>
</dbReference>
<protein>
    <submittedName>
        <fullName evidence="1">Auxin efflux carrier</fullName>
    </submittedName>
</protein>
<sequence>MQNVLTAPVPIVVLILARFVRRQRRLLPDEFWPPCETLNYYYMFPALMFSQVAKANLTQFPVRPIRRISQDQIFIAKITIWYTHRQALKSRILLPVATPAISTLFRKPAR</sequence>
<proteinExistence type="predicted"/>
<evidence type="ECO:0000313" key="2">
    <source>
        <dbReference type="Proteomes" id="UP000005463"/>
    </source>
</evidence>